<name>A0A6C0JGA4_9ZZZZ</name>
<accession>A0A6C0JGA4</accession>
<sequence>MSSYSEYLNRMKQRLPNIVDTRPHRDASHQTEIVRMLAASGNYETVVPKTACTTVLNAPSTASAANTVYGGGHNVQDASAFLAFQGGGAIANGAIRANAKPSQITKVCYTSAVIPELQDMLAGTALVGKVDPAVYAIQQGHKTTPRNGKCCLTCKRTSLAPTCTSCAGKLDLPNNGLGYKNTYQYPRTVT</sequence>
<dbReference type="EMBL" id="MN740402">
    <property type="protein sequence ID" value="QHU04639.1"/>
    <property type="molecule type" value="Genomic_DNA"/>
</dbReference>
<evidence type="ECO:0000313" key="1">
    <source>
        <dbReference type="EMBL" id="QHU04639.1"/>
    </source>
</evidence>
<reference evidence="1" key="1">
    <citation type="journal article" date="2020" name="Nature">
        <title>Giant virus diversity and host interactions through global metagenomics.</title>
        <authorList>
            <person name="Schulz F."/>
            <person name="Roux S."/>
            <person name="Paez-Espino D."/>
            <person name="Jungbluth S."/>
            <person name="Walsh D.A."/>
            <person name="Denef V.J."/>
            <person name="McMahon K.D."/>
            <person name="Konstantinidis K.T."/>
            <person name="Eloe-Fadrosh E.A."/>
            <person name="Kyrpides N.C."/>
            <person name="Woyke T."/>
        </authorList>
    </citation>
    <scope>NUCLEOTIDE SEQUENCE</scope>
    <source>
        <strain evidence="1">GVMAG-M-3300027708-51</strain>
    </source>
</reference>
<proteinExistence type="predicted"/>
<protein>
    <submittedName>
        <fullName evidence="1">Uncharacterized protein</fullName>
    </submittedName>
</protein>
<dbReference type="AlphaFoldDB" id="A0A6C0JGA4"/>
<organism evidence="1">
    <name type="scientific">viral metagenome</name>
    <dbReference type="NCBI Taxonomy" id="1070528"/>
    <lineage>
        <taxon>unclassified sequences</taxon>
        <taxon>metagenomes</taxon>
        <taxon>organismal metagenomes</taxon>
    </lineage>
</organism>